<proteinExistence type="predicted"/>
<evidence type="ECO:0000313" key="1">
    <source>
        <dbReference type="EMBL" id="MBI1755916.1"/>
    </source>
</evidence>
<protein>
    <submittedName>
        <fullName evidence="1">Uncharacterized protein</fullName>
    </submittedName>
</protein>
<dbReference type="AlphaFoldDB" id="A0A931LU80"/>
<name>A0A931LU80_FIMGI</name>
<reference evidence="1" key="1">
    <citation type="submission" date="2020-07" db="EMBL/GenBank/DDBJ databases">
        <title>Huge and variable diversity of episymbiotic CPR bacteria and DPANN archaea in groundwater ecosystems.</title>
        <authorList>
            <person name="He C.Y."/>
            <person name="Keren R."/>
            <person name="Whittaker M."/>
            <person name="Farag I.F."/>
            <person name="Doudna J."/>
            <person name="Cate J.H.D."/>
            <person name="Banfield J.F."/>
        </authorList>
    </citation>
    <scope>NUCLEOTIDE SEQUENCE</scope>
    <source>
        <strain evidence="1">NC_groundwater_17_Pr7_B-0.1um_64_12</strain>
    </source>
</reference>
<accession>A0A931LU80</accession>
<sequence>MKKSVHTIAIRMWPEEEPHKVAKIVPYPDGGYAVLVPYHKERSGFAAKFAVDYKKVRVYEVDEKEYVSFGADERVKFSYHTSGFAQFSGENPRTILSGREGDQIKGVGILTQPPHIPIKTGPTLGLLFWGIDEFDALPPGAKAEVFGEGDFYHGGGPELTNACLIEIFHFETRFWSAVRKSNDSYILTMVFQMSEAAGAARELRVLELPGQSFFLGVLVSRTRASFEASSGWVINGPSVITDQHEKIGEQIVAFYPKEAVPGKTISGSINFSPPTQET</sequence>
<organism evidence="1 2">
    <name type="scientific">Fimbriimonas ginsengisoli</name>
    <dbReference type="NCBI Taxonomy" id="1005039"/>
    <lineage>
        <taxon>Bacteria</taxon>
        <taxon>Bacillati</taxon>
        <taxon>Armatimonadota</taxon>
        <taxon>Fimbriimonadia</taxon>
        <taxon>Fimbriimonadales</taxon>
        <taxon>Fimbriimonadaceae</taxon>
        <taxon>Fimbriimonas</taxon>
    </lineage>
</organism>
<dbReference type="Proteomes" id="UP000727962">
    <property type="component" value="Unassembled WGS sequence"/>
</dbReference>
<gene>
    <name evidence="1" type="ORF">HYR64_02275</name>
</gene>
<dbReference type="EMBL" id="JACOSL010000016">
    <property type="protein sequence ID" value="MBI1755916.1"/>
    <property type="molecule type" value="Genomic_DNA"/>
</dbReference>
<comment type="caution">
    <text evidence="1">The sequence shown here is derived from an EMBL/GenBank/DDBJ whole genome shotgun (WGS) entry which is preliminary data.</text>
</comment>
<evidence type="ECO:0000313" key="2">
    <source>
        <dbReference type="Proteomes" id="UP000727962"/>
    </source>
</evidence>